<dbReference type="EMBL" id="JAMTCK010000018">
    <property type="protein sequence ID" value="MCP2169318.1"/>
    <property type="molecule type" value="Genomic_DNA"/>
</dbReference>
<sequence>MDEWRGVDRPWNGDSRTEPSVQAWGAGGGEVTVTRDNVLQVAKLCQDEANRMRMSVDDRARQLRSEPALGDPVSADLADVLNERLIEAPDSYIARARQYVANLLATADELVVTAKSYGYTDDDIARALGGNAGQ</sequence>
<evidence type="ECO:0000256" key="1">
    <source>
        <dbReference type="SAM" id="MobiDB-lite"/>
    </source>
</evidence>
<proteinExistence type="predicted"/>
<dbReference type="RefSeq" id="WP_253778023.1">
    <property type="nucleotide sequence ID" value="NZ_JAMTCK010000018.1"/>
</dbReference>
<reference evidence="2" key="1">
    <citation type="submission" date="2022-06" db="EMBL/GenBank/DDBJ databases">
        <title>Genomic Encyclopedia of Archaeal and Bacterial Type Strains, Phase II (KMG-II): from individual species to whole genera.</title>
        <authorList>
            <person name="Goeker M."/>
        </authorList>
    </citation>
    <scope>NUCLEOTIDE SEQUENCE</scope>
    <source>
        <strain evidence="2">DSM 43935</strain>
    </source>
</reference>
<evidence type="ECO:0000313" key="2">
    <source>
        <dbReference type="EMBL" id="MCP2169318.1"/>
    </source>
</evidence>
<dbReference type="AlphaFoldDB" id="A0AAE3GNL8"/>
<feature type="region of interest" description="Disordered" evidence="1">
    <location>
        <begin position="1"/>
        <end position="27"/>
    </location>
</feature>
<protein>
    <recommendedName>
        <fullName evidence="4">PE domain-containing protein</fullName>
    </recommendedName>
</protein>
<accession>A0AAE3GNL8</accession>
<organism evidence="2 3">
    <name type="scientific">Goodfellowiella coeruleoviolacea</name>
    <dbReference type="NCBI Taxonomy" id="334858"/>
    <lineage>
        <taxon>Bacteria</taxon>
        <taxon>Bacillati</taxon>
        <taxon>Actinomycetota</taxon>
        <taxon>Actinomycetes</taxon>
        <taxon>Pseudonocardiales</taxon>
        <taxon>Pseudonocardiaceae</taxon>
        <taxon>Goodfellowiella</taxon>
    </lineage>
</organism>
<comment type="caution">
    <text evidence="2">The sequence shown here is derived from an EMBL/GenBank/DDBJ whole genome shotgun (WGS) entry which is preliminary data.</text>
</comment>
<keyword evidence="3" id="KW-1185">Reference proteome</keyword>
<gene>
    <name evidence="2" type="ORF">LX83_006203</name>
</gene>
<evidence type="ECO:0000313" key="3">
    <source>
        <dbReference type="Proteomes" id="UP001206128"/>
    </source>
</evidence>
<evidence type="ECO:0008006" key="4">
    <source>
        <dbReference type="Google" id="ProtNLM"/>
    </source>
</evidence>
<name>A0AAE3GNL8_9PSEU</name>
<dbReference type="Proteomes" id="UP001206128">
    <property type="component" value="Unassembled WGS sequence"/>
</dbReference>